<evidence type="ECO:0000256" key="1">
    <source>
        <dbReference type="SAM" id="MobiDB-lite"/>
    </source>
</evidence>
<name>A0AAE0KUW5_9CHLO</name>
<dbReference type="AlphaFoldDB" id="A0AAE0KUW5"/>
<dbReference type="EMBL" id="LGRX02016795">
    <property type="protein sequence ID" value="KAK3261602.1"/>
    <property type="molecule type" value="Genomic_DNA"/>
</dbReference>
<dbReference type="Proteomes" id="UP001190700">
    <property type="component" value="Unassembled WGS sequence"/>
</dbReference>
<protein>
    <submittedName>
        <fullName evidence="2">Uncharacterized protein</fullName>
    </submittedName>
</protein>
<organism evidence="2 3">
    <name type="scientific">Cymbomonas tetramitiformis</name>
    <dbReference type="NCBI Taxonomy" id="36881"/>
    <lineage>
        <taxon>Eukaryota</taxon>
        <taxon>Viridiplantae</taxon>
        <taxon>Chlorophyta</taxon>
        <taxon>Pyramimonadophyceae</taxon>
        <taxon>Pyramimonadales</taxon>
        <taxon>Pyramimonadaceae</taxon>
        <taxon>Cymbomonas</taxon>
    </lineage>
</organism>
<evidence type="ECO:0000313" key="2">
    <source>
        <dbReference type="EMBL" id="KAK3261602.1"/>
    </source>
</evidence>
<feature type="region of interest" description="Disordered" evidence="1">
    <location>
        <begin position="206"/>
        <end position="244"/>
    </location>
</feature>
<reference evidence="2 3" key="1">
    <citation type="journal article" date="2015" name="Genome Biol. Evol.">
        <title>Comparative Genomics of a Bacterivorous Green Alga Reveals Evolutionary Causalities and Consequences of Phago-Mixotrophic Mode of Nutrition.</title>
        <authorList>
            <person name="Burns J.A."/>
            <person name="Paasch A."/>
            <person name="Narechania A."/>
            <person name="Kim E."/>
        </authorList>
    </citation>
    <scope>NUCLEOTIDE SEQUENCE [LARGE SCALE GENOMIC DNA]</scope>
    <source>
        <strain evidence="2 3">PLY_AMNH</strain>
    </source>
</reference>
<evidence type="ECO:0000313" key="3">
    <source>
        <dbReference type="Proteomes" id="UP001190700"/>
    </source>
</evidence>
<keyword evidence="3" id="KW-1185">Reference proteome</keyword>
<feature type="compositionally biased region" description="Basic and acidic residues" evidence="1">
    <location>
        <begin position="206"/>
        <end position="219"/>
    </location>
</feature>
<gene>
    <name evidence="2" type="ORF">CYMTET_29501</name>
</gene>
<sequence length="244" mass="27280">MLSRTATLKFDFEIVLEKTFAGIPSALSLKPTTNSSFKKVYNVVANVPILLSSDLRYFHPKVFHYPFTTFALKPYAFHFFFQTEGPPCKQCKEPTDVITFGARATLVRIDLPVAEGHLLLFKHEITHTCQPMDKKGKAVVSKETQDAIKEALPVFGGRFTSEKLKNSATTVAFEKMLSSPDGSPIDVYKVAREMQDARAVRDVMKEHRATQRAPERAADEEVNGYYPSGGLSHPNSDLGWLKPP</sequence>
<accession>A0AAE0KUW5</accession>
<comment type="caution">
    <text evidence="2">The sequence shown here is derived from an EMBL/GenBank/DDBJ whole genome shotgun (WGS) entry which is preliminary data.</text>
</comment>
<proteinExistence type="predicted"/>